<dbReference type="STRING" id="199441.BkAM31D_21295"/>
<protein>
    <submittedName>
        <fullName evidence="1">Uncharacterized protein</fullName>
    </submittedName>
</protein>
<evidence type="ECO:0000313" key="1">
    <source>
        <dbReference type="EMBL" id="ARK32178.1"/>
    </source>
</evidence>
<dbReference type="AlphaFoldDB" id="A0A1X9MFF9"/>
<sequence length="41" mass="4914">MDFYQQMLIEALSNVELLSVNRTEEIDLLFRAYSLPMYQEV</sequence>
<dbReference type="EMBL" id="CP020814">
    <property type="protein sequence ID" value="ARK32178.1"/>
    <property type="molecule type" value="Genomic_DNA"/>
</dbReference>
<dbReference type="KEGG" id="bkw:BkAM31D_21295"/>
<evidence type="ECO:0000313" key="2">
    <source>
        <dbReference type="Proteomes" id="UP000193006"/>
    </source>
</evidence>
<proteinExistence type="predicted"/>
<name>A0A1X9MFF9_9BACI</name>
<dbReference type="RefSeq" id="WP_257391601.1">
    <property type="nucleotide sequence ID" value="NZ_CP020814.1"/>
</dbReference>
<organism evidence="1 2">
    <name type="scientific">Halalkalibacter krulwichiae</name>
    <dbReference type="NCBI Taxonomy" id="199441"/>
    <lineage>
        <taxon>Bacteria</taxon>
        <taxon>Bacillati</taxon>
        <taxon>Bacillota</taxon>
        <taxon>Bacilli</taxon>
        <taxon>Bacillales</taxon>
        <taxon>Bacillaceae</taxon>
        <taxon>Halalkalibacter</taxon>
    </lineage>
</organism>
<keyword evidence="2" id="KW-1185">Reference proteome</keyword>
<reference evidence="1 2" key="1">
    <citation type="submission" date="2017-04" db="EMBL/GenBank/DDBJ databases">
        <title>Bacillus krulwichiae AM31D Genome sequencing and assembly.</title>
        <authorList>
            <person name="Krulwich T.A."/>
            <person name="Anastor L."/>
            <person name="Ehrlich R."/>
            <person name="Ehrlich G.D."/>
            <person name="Janto B."/>
        </authorList>
    </citation>
    <scope>NUCLEOTIDE SEQUENCE [LARGE SCALE GENOMIC DNA]</scope>
    <source>
        <strain evidence="1 2">AM31D</strain>
    </source>
</reference>
<gene>
    <name evidence="1" type="ORF">BkAM31D_21295</name>
</gene>
<accession>A0A1X9MFF9</accession>
<dbReference type="Proteomes" id="UP000193006">
    <property type="component" value="Chromosome"/>
</dbReference>